<accession>A0ABN1JE94</accession>
<sequence>MRLIKHTLYLIALLVMLGFYQCSSAQKLQEKAPVNFGEVYYQTWNAGVKEGGSGTNVFITVKEDKIVFDSIYFRGQGVKLERFEKDALVYVGRFKSIQNKDIVLSSEMDEEHKNQLPYLPSQLPFKLENDECVITYKQHEKTNYYKISNIIEKPTLNYPSPPPKKD</sequence>
<comment type="caution">
    <text evidence="1">The sequence shown here is derived from an EMBL/GenBank/DDBJ whole genome shotgun (WGS) entry which is preliminary data.</text>
</comment>
<evidence type="ECO:0008006" key="3">
    <source>
        <dbReference type="Google" id="ProtNLM"/>
    </source>
</evidence>
<organism evidence="1 2">
    <name type="scientific">Gaetbulibacter jejuensis</name>
    <dbReference type="NCBI Taxonomy" id="584607"/>
    <lineage>
        <taxon>Bacteria</taxon>
        <taxon>Pseudomonadati</taxon>
        <taxon>Bacteroidota</taxon>
        <taxon>Flavobacteriia</taxon>
        <taxon>Flavobacteriales</taxon>
        <taxon>Flavobacteriaceae</taxon>
        <taxon>Gaetbulibacter</taxon>
    </lineage>
</organism>
<evidence type="ECO:0000313" key="1">
    <source>
        <dbReference type="EMBL" id="GAA0737410.1"/>
    </source>
</evidence>
<evidence type="ECO:0000313" key="2">
    <source>
        <dbReference type="Proteomes" id="UP001500736"/>
    </source>
</evidence>
<protein>
    <recommendedName>
        <fullName evidence="3">Lipoprotein</fullName>
    </recommendedName>
</protein>
<dbReference type="RefSeq" id="WP_343795412.1">
    <property type="nucleotide sequence ID" value="NZ_BAAAGF010000001.1"/>
</dbReference>
<proteinExistence type="predicted"/>
<dbReference type="Proteomes" id="UP001500736">
    <property type="component" value="Unassembled WGS sequence"/>
</dbReference>
<name>A0ABN1JE94_9FLAO</name>
<dbReference type="EMBL" id="BAAAGF010000001">
    <property type="protein sequence ID" value="GAA0737410.1"/>
    <property type="molecule type" value="Genomic_DNA"/>
</dbReference>
<keyword evidence="2" id="KW-1185">Reference proteome</keyword>
<gene>
    <name evidence="1" type="ORF">GCM10009431_04280</name>
</gene>
<reference evidence="1 2" key="1">
    <citation type="journal article" date="2019" name="Int. J. Syst. Evol. Microbiol.">
        <title>The Global Catalogue of Microorganisms (GCM) 10K type strain sequencing project: providing services to taxonomists for standard genome sequencing and annotation.</title>
        <authorList>
            <consortium name="The Broad Institute Genomics Platform"/>
            <consortium name="The Broad Institute Genome Sequencing Center for Infectious Disease"/>
            <person name="Wu L."/>
            <person name="Ma J."/>
        </authorList>
    </citation>
    <scope>NUCLEOTIDE SEQUENCE [LARGE SCALE GENOMIC DNA]</scope>
    <source>
        <strain evidence="1 2">JCM 15976</strain>
    </source>
</reference>